<keyword evidence="6" id="KW-1185">Reference proteome</keyword>
<organism evidence="5 6">
    <name type="scientific">Litoribrevibacter euphylliae</name>
    <dbReference type="NCBI Taxonomy" id="1834034"/>
    <lineage>
        <taxon>Bacteria</taxon>
        <taxon>Pseudomonadati</taxon>
        <taxon>Pseudomonadota</taxon>
        <taxon>Gammaproteobacteria</taxon>
        <taxon>Oceanospirillales</taxon>
        <taxon>Oceanospirillaceae</taxon>
        <taxon>Litoribrevibacter</taxon>
    </lineage>
</organism>
<dbReference type="SUPFAM" id="SSF48230">
    <property type="entry name" value="Chondroitin AC/alginate lyase"/>
    <property type="match status" value="1"/>
</dbReference>
<proteinExistence type="predicted"/>
<comment type="caution">
    <text evidence="5">The sequence shown here is derived from an EMBL/GenBank/DDBJ whole genome shotgun (WGS) entry which is preliminary data.</text>
</comment>
<dbReference type="InterPro" id="IPR008397">
    <property type="entry name" value="Alginate_lyase_dom"/>
</dbReference>
<evidence type="ECO:0000313" key="6">
    <source>
        <dbReference type="Proteomes" id="UP001595476"/>
    </source>
</evidence>
<dbReference type="Pfam" id="PF05426">
    <property type="entry name" value="Alginate_lyase"/>
    <property type="match status" value="1"/>
</dbReference>
<dbReference type="GO" id="GO:0016829">
    <property type="term" value="F:lyase activity"/>
    <property type="evidence" value="ECO:0007669"/>
    <property type="project" value="UniProtKB-KW"/>
</dbReference>
<keyword evidence="2 5" id="KW-0456">Lyase</keyword>
<accession>A0ABV7HNR9</accession>
<dbReference type="Proteomes" id="UP001595476">
    <property type="component" value="Unassembled WGS sequence"/>
</dbReference>
<name>A0ABV7HNR9_9GAMM</name>
<evidence type="ECO:0000259" key="4">
    <source>
        <dbReference type="Pfam" id="PF05426"/>
    </source>
</evidence>
<dbReference type="Gene3D" id="1.50.10.100">
    <property type="entry name" value="Chondroitin AC/alginate lyase"/>
    <property type="match status" value="1"/>
</dbReference>
<protein>
    <submittedName>
        <fullName evidence="5">Alginate lyase family protein</fullName>
    </submittedName>
</protein>
<feature type="domain" description="Alginate lyase" evidence="4">
    <location>
        <begin position="54"/>
        <end position="285"/>
    </location>
</feature>
<evidence type="ECO:0000256" key="2">
    <source>
        <dbReference type="ARBA" id="ARBA00023239"/>
    </source>
</evidence>
<evidence type="ECO:0000256" key="3">
    <source>
        <dbReference type="SAM" id="SignalP"/>
    </source>
</evidence>
<sequence>MKIKILFFVIYSLLAGYTYANTVCPHTPTDAYQGHLSIMSKYDPNDPTRSQPSTPDPESELIQEHLNKFAFYISRISDYYVSSSDTRKQQIALNCMDIWLELWASRNALETSDISHTGYAVRSWFISTIASSIFKTQQQSDHSWEPSANAQGWIRQLMYDNISYYYPRTFTSQEKVNNHDYWAAWAAAATGLVTSDRDLTDWAYSVLVFSLDQAEKDPTTDTAYFPNEIGRGQLSSFYSHFALTPIVMLASTLPDKGYTLHQEQHQKLTQLSEFTSAFTLTPSRFAHLNSIPQNNFSGSALYWSKIHNIKFTNSQSTILLEDKYSNIINPMPQIGGNIISTFE</sequence>
<keyword evidence="1 3" id="KW-0732">Signal</keyword>
<dbReference type="InterPro" id="IPR008929">
    <property type="entry name" value="Chondroitin_lyas"/>
</dbReference>
<reference evidence="6" key="1">
    <citation type="journal article" date="2019" name="Int. J. Syst. Evol. Microbiol.">
        <title>The Global Catalogue of Microorganisms (GCM) 10K type strain sequencing project: providing services to taxonomists for standard genome sequencing and annotation.</title>
        <authorList>
            <consortium name="The Broad Institute Genomics Platform"/>
            <consortium name="The Broad Institute Genome Sequencing Center for Infectious Disease"/>
            <person name="Wu L."/>
            <person name="Ma J."/>
        </authorList>
    </citation>
    <scope>NUCLEOTIDE SEQUENCE [LARGE SCALE GENOMIC DNA]</scope>
    <source>
        <strain evidence="6">KCTC 52438</strain>
    </source>
</reference>
<feature type="chain" id="PRO_5045966217" evidence="3">
    <location>
        <begin position="21"/>
        <end position="343"/>
    </location>
</feature>
<feature type="signal peptide" evidence="3">
    <location>
        <begin position="1"/>
        <end position="20"/>
    </location>
</feature>
<evidence type="ECO:0000313" key="5">
    <source>
        <dbReference type="EMBL" id="MFC3153307.1"/>
    </source>
</evidence>
<dbReference type="RefSeq" id="WP_386723228.1">
    <property type="nucleotide sequence ID" value="NZ_JBHRSZ010000009.1"/>
</dbReference>
<gene>
    <name evidence="5" type="ORF">ACFOEK_19865</name>
</gene>
<evidence type="ECO:0000256" key="1">
    <source>
        <dbReference type="ARBA" id="ARBA00022729"/>
    </source>
</evidence>
<dbReference type="EMBL" id="JBHRSZ010000009">
    <property type="protein sequence ID" value="MFC3153307.1"/>
    <property type="molecule type" value="Genomic_DNA"/>
</dbReference>